<gene>
    <name evidence="2" type="ORF">TR51_00080</name>
</gene>
<keyword evidence="3" id="KW-1185">Reference proteome</keyword>
<name>A0A0D0Q0W5_KITGR</name>
<dbReference type="EMBL" id="JXZB01000001">
    <property type="protein sequence ID" value="KIQ66147.1"/>
    <property type="molecule type" value="Genomic_DNA"/>
</dbReference>
<dbReference type="PANTHER" id="PTHR11257:SF13">
    <property type="entry name" value="GEO07322P1"/>
    <property type="match status" value="1"/>
</dbReference>
<proteinExistence type="predicted"/>
<evidence type="ECO:0000313" key="2">
    <source>
        <dbReference type="EMBL" id="KIQ66147.1"/>
    </source>
</evidence>
<accession>A0A0D0Q0W5</accession>
<dbReference type="OrthoDB" id="9490611at2"/>
<feature type="chain" id="PRO_5039669704" description="Lipoprotein" evidence="1">
    <location>
        <begin position="19"/>
        <end position="142"/>
    </location>
</feature>
<organism evidence="2 3">
    <name type="scientific">Kitasatospora griseola</name>
    <name type="common">Streptomyces griseolosporeus</name>
    <dbReference type="NCBI Taxonomy" id="2064"/>
    <lineage>
        <taxon>Bacteria</taxon>
        <taxon>Bacillati</taxon>
        <taxon>Actinomycetota</taxon>
        <taxon>Actinomycetes</taxon>
        <taxon>Kitasatosporales</taxon>
        <taxon>Streptomycetaceae</taxon>
        <taxon>Kitasatospora</taxon>
    </lineage>
</organism>
<comment type="caution">
    <text evidence="2">The sequence shown here is derived from an EMBL/GenBank/DDBJ whole genome shotgun (WGS) entry which is preliminary data.</text>
</comment>
<dbReference type="PANTHER" id="PTHR11257">
    <property type="entry name" value="CHEMOSENSORY PROTEIN-RELATED"/>
    <property type="match status" value="1"/>
</dbReference>
<dbReference type="STRING" id="2064.TR51_00080"/>
<dbReference type="PATRIC" id="fig|2064.6.peg.20"/>
<protein>
    <recommendedName>
        <fullName evidence="4">Lipoprotein</fullName>
    </recommendedName>
</protein>
<dbReference type="RefSeq" id="WP_043907137.1">
    <property type="nucleotide sequence ID" value="NZ_JXZB01000001.1"/>
</dbReference>
<reference evidence="2 3" key="1">
    <citation type="submission" date="2015-02" db="EMBL/GenBank/DDBJ databases">
        <title>Draft genome sequence of Kitasatospora griseola MF730-N6, a bafilomycin, terpentecin and satosporin producer.</title>
        <authorList>
            <person name="Arens J.C."/>
            <person name="Haltli B."/>
            <person name="Kerr R.G."/>
        </authorList>
    </citation>
    <scope>NUCLEOTIDE SEQUENCE [LARGE SCALE GENOMIC DNA]</scope>
    <source>
        <strain evidence="2 3">MF730-N6</strain>
    </source>
</reference>
<dbReference type="InterPro" id="IPR036682">
    <property type="entry name" value="OS_D_A10/PebIII_sf"/>
</dbReference>
<keyword evidence="1" id="KW-0732">Signal</keyword>
<feature type="signal peptide" evidence="1">
    <location>
        <begin position="1"/>
        <end position="18"/>
    </location>
</feature>
<evidence type="ECO:0008006" key="4">
    <source>
        <dbReference type="Google" id="ProtNLM"/>
    </source>
</evidence>
<dbReference type="SUPFAM" id="SSF100910">
    <property type="entry name" value="Chemosensory protein Csp2"/>
    <property type="match status" value="1"/>
</dbReference>
<dbReference type="Gene3D" id="1.10.2080.10">
    <property type="entry name" value="Insect odorant-binding protein A10/Ejaculatory bulb-specific protein 3"/>
    <property type="match status" value="1"/>
</dbReference>
<sequence length="142" mass="14862">MPLKSALLVTALAVPVLATVTAFAPHHDVSASPHRAAAASGNARYDELSTEPGDRDADAHVKCLLDQGPCSPSATDLKQGIPEALDGPCRNCAAEQAKGATTVITHLTHNRPGTWEDLQGKYDPGRTFQDKYAAENGFAEGG</sequence>
<dbReference type="Pfam" id="PF03392">
    <property type="entry name" value="OS-D"/>
    <property type="match status" value="1"/>
</dbReference>
<dbReference type="AlphaFoldDB" id="A0A0D0Q0W5"/>
<dbReference type="Proteomes" id="UP000032066">
    <property type="component" value="Unassembled WGS sequence"/>
</dbReference>
<evidence type="ECO:0000256" key="1">
    <source>
        <dbReference type="SAM" id="SignalP"/>
    </source>
</evidence>
<dbReference type="InterPro" id="IPR005055">
    <property type="entry name" value="A10/PebIII"/>
</dbReference>
<evidence type="ECO:0000313" key="3">
    <source>
        <dbReference type="Proteomes" id="UP000032066"/>
    </source>
</evidence>